<feature type="region of interest" description="Disordered" evidence="1">
    <location>
        <begin position="38"/>
        <end position="88"/>
    </location>
</feature>
<dbReference type="VEuPathDB" id="FungiDB:Z517_09374"/>
<gene>
    <name evidence="2" type="ORF">Z517_09374</name>
</gene>
<dbReference type="Proteomes" id="UP000053029">
    <property type="component" value="Unassembled WGS sequence"/>
</dbReference>
<dbReference type="GeneID" id="25308864"/>
<dbReference type="EMBL" id="KN846974">
    <property type="protein sequence ID" value="KIW76930.1"/>
    <property type="molecule type" value="Genomic_DNA"/>
</dbReference>
<sequence>MSYCCAMSQQLDIFQVVGGPVKSLDHVQDFVATVFREEPTGAAGDKIAAGQQDQGEDDLESQRESPGELGSRIRKDESESAVERERENAIARMREGECGRVRERVSDEAVHSCGEDAEPLTIGDSNCEKTTESR</sequence>
<protein>
    <submittedName>
        <fullName evidence="2">Unplaced genomic scaffold supercont1.6, whole genome shotgun sequence</fullName>
    </submittedName>
</protein>
<dbReference type="HOGENOM" id="CLU_1896249_0_0_1"/>
<name>A0A0D2GE62_9EURO</name>
<evidence type="ECO:0000313" key="3">
    <source>
        <dbReference type="Proteomes" id="UP000053029"/>
    </source>
</evidence>
<dbReference type="AlphaFoldDB" id="A0A0D2GE62"/>
<feature type="compositionally biased region" description="Basic and acidic residues" evidence="1">
    <location>
        <begin position="60"/>
        <end position="88"/>
    </location>
</feature>
<accession>A0A0D2GE62</accession>
<reference evidence="2 3" key="1">
    <citation type="submission" date="2015-01" db="EMBL/GenBank/DDBJ databases">
        <title>The Genome Sequence of Fonsecaea pedrosoi CBS 271.37.</title>
        <authorList>
            <consortium name="The Broad Institute Genomics Platform"/>
            <person name="Cuomo C."/>
            <person name="de Hoog S."/>
            <person name="Gorbushina A."/>
            <person name="Stielow B."/>
            <person name="Teixiera M."/>
            <person name="Abouelleil A."/>
            <person name="Chapman S.B."/>
            <person name="Priest M."/>
            <person name="Young S.K."/>
            <person name="Wortman J."/>
            <person name="Nusbaum C."/>
            <person name="Birren B."/>
        </authorList>
    </citation>
    <scope>NUCLEOTIDE SEQUENCE [LARGE SCALE GENOMIC DNA]</scope>
    <source>
        <strain evidence="2 3">CBS 271.37</strain>
    </source>
</reference>
<keyword evidence="3" id="KW-1185">Reference proteome</keyword>
<organism evidence="2 3">
    <name type="scientific">Fonsecaea pedrosoi CBS 271.37</name>
    <dbReference type="NCBI Taxonomy" id="1442368"/>
    <lineage>
        <taxon>Eukaryota</taxon>
        <taxon>Fungi</taxon>
        <taxon>Dikarya</taxon>
        <taxon>Ascomycota</taxon>
        <taxon>Pezizomycotina</taxon>
        <taxon>Eurotiomycetes</taxon>
        <taxon>Chaetothyriomycetidae</taxon>
        <taxon>Chaetothyriales</taxon>
        <taxon>Herpotrichiellaceae</taxon>
        <taxon>Fonsecaea</taxon>
    </lineage>
</organism>
<evidence type="ECO:0000313" key="2">
    <source>
        <dbReference type="EMBL" id="KIW76930.1"/>
    </source>
</evidence>
<proteinExistence type="predicted"/>
<evidence type="ECO:0000256" key="1">
    <source>
        <dbReference type="SAM" id="MobiDB-lite"/>
    </source>
</evidence>
<dbReference type="RefSeq" id="XP_013280738.1">
    <property type="nucleotide sequence ID" value="XM_013425284.1"/>
</dbReference>
<feature type="region of interest" description="Disordered" evidence="1">
    <location>
        <begin position="106"/>
        <end position="134"/>
    </location>
</feature>